<dbReference type="RefSeq" id="XP_066919167.1">
    <property type="nucleotide sequence ID" value="XM_067063066.1"/>
</dbReference>
<keyword evidence="8" id="KW-0496">Mitochondrion</keyword>
<keyword evidence="9 10" id="KW-0472">Membrane</keyword>
<name>A0A7M5WZ36_9CNID</name>
<evidence type="ECO:0000256" key="5">
    <source>
        <dbReference type="ARBA" id="ARBA00022737"/>
    </source>
</evidence>
<keyword evidence="7" id="KW-1133">Transmembrane helix</keyword>
<dbReference type="PROSITE" id="PS51257">
    <property type="entry name" value="PROKAR_LIPOPROTEIN"/>
    <property type="match status" value="1"/>
</dbReference>
<feature type="repeat" description="Solcar" evidence="10">
    <location>
        <begin position="6"/>
        <end position="121"/>
    </location>
</feature>
<dbReference type="PANTHER" id="PTHR45829:SF4">
    <property type="entry name" value="MITOCHONDRIAL CARRIER PROTEIN RIM2"/>
    <property type="match status" value="1"/>
</dbReference>
<evidence type="ECO:0000256" key="6">
    <source>
        <dbReference type="ARBA" id="ARBA00022792"/>
    </source>
</evidence>
<evidence type="ECO:0008006" key="14">
    <source>
        <dbReference type="Google" id="ProtNLM"/>
    </source>
</evidence>
<keyword evidence="13" id="KW-1185">Reference proteome</keyword>
<dbReference type="PANTHER" id="PTHR45829">
    <property type="entry name" value="MITOCHONDRIAL CARRIER PROTEIN RIM2"/>
    <property type="match status" value="1"/>
</dbReference>
<evidence type="ECO:0000256" key="9">
    <source>
        <dbReference type="ARBA" id="ARBA00023136"/>
    </source>
</evidence>
<evidence type="ECO:0000256" key="10">
    <source>
        <dbReference type="PROSITE-ProRule" id="PRU00282"/>
    </source>
</evidence>
<feature type="repeat" description="Solcar" evidence="10">
    <location>
        <begin position="229"/>
        <end position="317"/>
    </location>
</feature>
<sequence length="322" mass="35664">MSDCRNSSQVHLFAGGCGGTVAAIVTCPLEVLKTRLQSSGAVFHPVASGHAHLNVATSAGNLSTTGIGYLSSRPTGIIGCLRHMVKTEGFRSLYKGLGPNIIGVAPARAIYFAVYAKSSRFIIRSGTDKDSPLVHMCAGASAGFITHTFTAPIWFIKTRLQLNAQTRSTMKRVIRDVYQREGIKGFYRGLSASYFGIIETIIHFVIYERLKRLLREYHKEHSADHADKNNVTDFMLAAGFSKSVASMCAYPHEVIRTRLRQEEHSGPRKYRSFFQTLFLVYKEEGRIGLYGGLGTQLVRQVPNSAVMFMVYEAIMFTICSND</sequence>
<dbReference type="InterPro" id="IPR049562">
    <property type="entry name" value="SLC25A33/36-like"/>
</dbReference>
<dbReference type="Pfam" id="PF00153">
    <property type="entry name" value="Mito_carr"/>
    <property type="match status" value="3"/>
</dbReference>
<evidence type="ECO:0000313" key="13">
    <source>
        <dbReference type="Proteomes" id="UP000594262"/>
    </source>
</evidence>
<dbReference type="InterPro" id="IPR002067">
    <property type="entry name" value="MCP"/>
</dbReference>
<dbReference type="GO" id="GO:0015218">
    <property type="term" value="F:pyrimidine nucleotide transmembrane transporter activity"/>
    <property type="evidence" value="ECO:0007669"/>
    <property type="project" value="InterPro"/>
</dbReference>
<dbReference type="PROSITE" id="PS50920">
    <property type="entry name" value="SOLCAR"/>
    <property type="match status" value="3"/>
</dbReference>
<dbReference type="OrthoDB" id="269120at2759"/>
<keyword evidence="5" id="KW-0677">Repeat</keyword>
<keyword evidence="6" id="KW-0999">Mitochondrion inner membrane</keyword>
<evidence type="ECO:0000256" key="7">
    <source>
        <dbReference type="ARBA" id="ARBA00022989"/>
    </source>
</evidence>
<reference evidence="12" key="1">
    <citation type="submission" date="2021-01" db="UniProtKB">
        <authorList>
            <consortium name="EnsemblMetazoa"/>
        </authorList>
    </citation>
    <scope>IDENTIFICATION</scope>
</reference>
<keyword evidence="4 10" id="KW-0812">Transmembrane</keyword>
<comment type="subcellular location">
    <subcellularLocation>
        <location evidence="1">Mitochondrion inner membrane</location>
        <topology evidence="1">Multi-pass membrane protein</topology>
    </subcellularLocation>
</comment>
<dbReference type="EnsemblMetazoa" id="CLYHEMT015241.1">
    <property type="protein sequence ID" value="CLYHEMP015241.1"/>
    <property type="gene ID" value="CLYHEMG015241"/>
</dbReference>
<evidence type="ECO:0000256" key="2">
    <source>
        <dbReference type="ARBA" id="ARBA00006375"/>
    </source>
</evidence>
<dbReference type="GeneID" id="136806485"/>
<protein>
    <recommendedName>
        <fullName evidence="14">Mitochondrial carrier protein</fullName>
    </recommendedName>
</protein>
<dbReference type="PRINTS" id="PR00926">
    <property type="entry name" value="MITOCARRIER"/>
</dbReference>
<dbReference type="GO" id="GO:1990519">
    <property type="term" value="P:pyrimidine nucleotide import into mitochondrion"/>
    <property type="evidence" value="ECO:0007669"/>
    <property type="project" value="TreeGrafter"/>
</dbReference>
<dbReference type="InterPro" id="IPR018108">
    <property type="entry name" value="MCP_transmembrane"/>
</dbReference>
<dbReference type="InterPro" id="IPR023395">
    <property type="entry name" value="MCP_dom_sf"/>
</dbReference>
<evidence type="ECO:0000256" key="3">
    <source>
        <dbReference type="ARBA" id="ARBA00022448"/>
    </source>
</evidence>
<evidence type="ECO:0000313" key="12">
    <source>
        <dbReference type="EnsemblMetazoa" id="CLYHEMP015241.1"/>
    </source>
</evidence>
<evidence type="ECO:0000256" key="8">
    <source>
        <dbReference type="ARBA" id="ARBA00023128"/>
    </source>
</evidence>
<evidence type="ECO:0000256" key="1">
    <source>
        <dbReference type="ARBA" id="ARBA00004448"/>
    </source>
</evidence>
<dbReference type="AlphaFoldDB" id="A0A7M5WZ36"/>
<evidence type="ECO:0000256" key="11">
    <source>
        <dbReference type="RuleBase" id="RU000488"/>
    </source>
</evidence>
<keyword evidence="3 11" id="KW-0813">Transport</keyword>
<dbReference type="GO" id="GO:0005743">
    <property type="term" value="C:mitochondrial inner membrane"/>
    <property type="evidence" value="ECO:0007669"/>
    <property type="project" value="UniProtKB-SubCell"/>
</dbReference>
<dbReference type="SUPFAM" id="SSF103506">
    <property type="entry name" value="Mitochondrial carrier"/>
    <property type="match status" value="1"/>
</dbReference>
<accession>A0A7M5WZ36</accession>
<proteinExistence type="inferred from homology"/>
<dbReference type="Proteomes" id="UP000594262">
    <property type="component" value="Unplaced"/>
</dbReference>
<feature type="repeat" description="Solcar" evidence="10">
    <location>
        <begin position="130"/>
        <end position="213"/>
    </location>
</feature>
<evidence type="ECO:0000256" key="4">
    <source>
        <dbReference type="ARBA" id="ARBA00022692"/>
    </source>
</evidence>
<comment type="similarity">
    <text evidence="2 11">Belongs to the mitochondrial carrier (TC 2.A.29) family.</text>
</comment>
<organism evidence="12 13">
    <name type="scientific">Clytia hemisphaerica</name>
    <dbReference type="NCBI Taxonomy" id="252671"/>
    <lineage>
        <taxon>Eukaryota</taxon>
        <taxon>Metazoa</taxon>
        <taxon>Cnidaria</taxon>
        <taxon>Hydrozoa</taxon>
        <taxon>Hydroidolina</taxon>
        <taxon>Leptothecata</taxon>
        <taxon>Obeliida</taxon>
        <taxon>Clytiidae</taxon>
        <taxon>Clytia</taxon>
    </lineage>
</organism>
<dbReference type="Gene3D" id="1.50.40.10">
    <property type="entry name" value="Mitochondrial carrier domain"/>
    <property type="match status" value="1"/>
</dbReference>